<name>A0A0F9J801_9ZZZZ</name>
<dbReference type="Pfam" id="PF13505">
    <property type="entry name" value="OMP_b-brl"/>
    <property type="match status" value="1"/>
</dbReference>
<dbReference type="InterPro" id="IPR027385">
    <property type="entry name" value="Beta-barrel_OMP"/>
</dbReference>
<gene>
    <name evidence="3" type="ORF">LCGC14_1563340</name>
</gene>
<reference evidence="3" key="1">
    <citation type="journal article" date="2015" name="Nature">
        <title>Complex archaea that bridge the gap between prokaryotes and eukaryotes.</title>
        <authorList>
            <person name="Spang A."/>
            <person name="Saw J.H."/>
            <person name="Jorgensen S.L."/>
            <person name="Zaremba-Niedzwiedzka K."/>
            <person name="Martijn J."/>
            <person name="Lind A.E."/>
            <person name="van Eijk R."/>
            <person name="Schleper C."/>
            <person name="Guy L."/>
            <person name="Ettema T.J."/>
        </authorList>
    </citation>
    <scope>NUCLEOTIDE SEQUENCE</scope>
</reference>
<accession>A0A0F9J801</accession>
<comment type="caution">
    <text evidence="3">The sequence shown here is derived from an EMBL/GenBank/DDBJ whole genome shotgun (WGS) entry which is preliminary data.</text>
</comment>
<dbReference type="Gene3D" id="2.40.160.20">
    <property type="match status" value="1"/>
</dbReference>
<sequence>MKQKLESIINKGKMLALAGIVSLTPLTLNSQPLKHYVEPRVGTIAPVTEKEQAYDSSFLIGGAYGLSIGKFGLEVSLDYFNSSAEYIKTKSILPRFNISYSPFKQTAKVKPYLMAGVNFLSESSTIDIPEFNVHDKVSNTTSGLEFGVGATIRDKLHGRISYTVMPGSENVKGMITLTCGYRFGF</sequence>
<feature type="domain" description="Outer membrane protein beta-barrel" evidence="2">
    <location>
        <begin position="15"/>
        <end position="183"/>
    </location>
</feature>
<protein>
    <recommendedName>
        <fullName evidence="2">Outer membrane protein beta-barrel domain-containing protein</fullName>
    </recommendedName>
</protein>
<dbReference type="AlphaFoldDB" id="A0A0F9J801"/>
<keyword evidence="1" id="KW-0732">Signal</keyword>
<evidence type="ECO:0000256" key="1">
    <source>
        <dbReference type="ARBA" id="ARBA00022729"/>
    </source>
</evidence>
<organism evidence="3">
    <name type="scientific">marine sediment metagenome</name>
    <dbReference type="NCBI Taxonomy" id="412755"/>
    <lineage>
        <taxon>unclassified sequences</taxon>
        <taxon>metagenomes</taxon>
        <taxon>ecological metagenomes</taxon>
    </lineage>
</organism>
<evidence type="ECO:0000313" key="3">
    <source>
        <dbReference type="EMBL" id="KKM42166.1"/>
    </source>
</evidence>
<dbReference type="InterPro" id="IPR011250">
    <property type="entry name" value="OMP/PagP_B-barrel"/>
</dbReference>
<dbReference type="SUPFAM" id="SSF56925">
    <property type="entry name" value="OMPA-like"/>
    <property type="match status" value="1"/>
</dbReference>
<dbReference type="EMBL" id="LAZR01012100">
    <property type="protein sequence ID" value="KKM42166.1"/>
    <property type="molecule type" value="Genomic_DNA"/>
</dbReference>
<proteinExistence type="predicted"/>
<evidence type="ECO:0000259" key="2">
    <source>
        <dbReference type="Pfam" id="PF13505"/>
    </source>
</evidence>